<dbReference type="GO" id="GO:0005335">
    <property type="term" value="F:serotonin:sodium:chloride symporter activity"/>
    <property type="evidence" value="ECO:0007669"/>
    <property type="project" value="TreeGrafter"/>
</dbReference>
<evidence type="ECO:0000313" key="7">
    <source>
        <dbReference type="EMBL" id="EKC26646.1"/>
    </source>
</evidence>
<dbReference type="PROSITE" id="PS50850">
    <property type="entry name" value="MFS"/>
    <property type="match status" value="1"/>
</dbReference>
<gene>
    <name evidence="7" type="ORF">CGI_10017878</name>
</gene>
<dbReference type="HOGENOM" id="CLU_903850_0_0_1"/>
<dbReference type="InterPro" id="IPR011701">
    <property type="entry name" value="MFS"/>
</dbReference>
<keyword evidence="4" id="KW-1133">Transmembrane helix</keyword>
<dbReference type="GO" id="GO:0015842">
    <property type="term" value="P:aminergic neurotransmitter loading into synaptic vesicle"/>
    <property type="evidence" value="ECO:0007669"/>
    <property type="project" value="TreeGrafter"/>
</dbReference>
<reference evidence="7" key="1">
    <citation type="journal article" date="2012" name="Nature">
        <title>The oyster genome reveals stress adaptation and complexity of shell formation.</title>
        <authorList>
            <person name="Zhang G."/>
            <person name="Fang X."/>
            <person name="Guo X."/>
            <person name="Li L."/>
            <person name="Luo R."/>
            <person name="Xu F."/>
            <person name="Yang P."/>
            <person name="Zhang L."/>
            <person name="Wang X."/>
            <person name="Qi H."/>
            <person name="Xiong Z."/>
            <person name="Que H."/>
            <person name="Xie Y."/>
            <person name="Holland P.W."/>
            <person name="Paps J."/>
            <person name="Zhu Y."/>
            <person name="Wu F."/>
            <person name="Chen Y."/>
            <person name="Wang J."/>
            <person name="Peng C."/>
            <person name="Meng J."/>
            <person name="Yang L."/>
            <person name="Liu J."/>
            <person name="Wen B."/>
            <person name="Zhang N."/>
            <person name="Huang Z."/>
            <person name="Zhu Q."/>
            <person name="Feng Y."/>
            <person name="Mount A."/>
            <person name="Hedgecock D."/>
            <person name="Xu Z."/>
            <person name="Liu Y."/>
            <person name="Domazet-Loso T."/>
            <person name="Du Y."/>
            <person name="Sun X."/>
            <person name="Zhang S."/>
            <person name="Liu B."/>
            <person name="Cheng P."/>
            <person name="Jiang X."/>
            <person name="Li J."/>
            <person name="Fan D."/>
            <person name="Wang W."/>
            <person name="Fu W."/>
            <person name="Wang T."/>
            <person name="Wang B."/>
            <person name="Zhang J."/>
            <person name="Peng Z."/>
            <person name="Li Y."/>
            <person name="Li N."/>
            <person name="Wang J."/>
            <person name="Chen M."/>
            <person name="He Y."/>
            <person name="Tan F."/>
            <person name="Song X."/>
            <person name="Zheng Q."/>
            <person name="Huang R."/>
            <person name="Yang H."/>
            <person name="Du X."/>
            <person name="Chen L."/>
            <person name="Yang M."/>
            <person name="Gaffney P.M."/>
            <person name="Wang S."/>
            <person name="Luo L."/>
            <person name="She Z."/>
            <person name="Ming Y."/>
            <person name="Huang W."/>
            <person name="Zhang S."/>
            <person name="Huang B."/>
            <person name="Zhang Y."/>
            <person name="Qu T."/>
            <person name="Ni P."/>
            <person name="Miao G."/>
            <person name="Wang J."/>
            <person name="Wang Q."/>
            <person name="Steinberg C.E."/>
            <person name="Wang H."/>
            <person name="Li N."/>
            <person name="Qian L."/>
            <person name="Zhang G."/>
            <person name="Li Y."/>
            <person name="Yang H."/>
            <person name="Liu X."/>
            <person name="Wang J."/>
            <person name="Yin Y."/>
            <person name="Wang J."/>
        </authorList>
    </citation>
    <scope>NUCLEOTIDE SEQUENCE [LARGE SCALE GENOMIC DNA]</scope>
    <source>
        <strain evidence="7">05x7-T-G4-1.051#20</strain>
    </source>
</reference>
<dbReference type="PANTHER" id="PTHR23506:SF4">
    <property type="entry name" value="PORTABELLA"/>
    <property type="match status" value="1"/>
</dbReference>
<protein>
    <submittedName>
        <fullName evidence="7">Synaptic vesicular amine transporter</fullName>
    </submittedName>
</protein>
<evidence type="ECO:0000256" key="3">
    <source>
        <dbReference type="ARBA" id="ARBA00022692"/>
    </source>
</evidence>
<dbReference type="EMBL" id="JH816140">
    <property type="protein sequence ID" value="EKC26646.1"/>
    <property type="molecule type" value="Genomic_DNA"/>
</dbReference>
<proteinExistence type="predicted"/>
<evidence type="ECO:0000256" key="1">
    <source>
        <dbReference type="ARBA" id="ARBA00004141"/>
    </source>
</evidence>
<accession>K1QYP2</accession>
<dbReference type="InParanoid" id="K1QYP2"/>
<keyword evidence="5" id="KW-0472">Membrane</keyword>
<sequence>MELDRIDDPDKNGNKSIRPNLAITDKNISDSLSFTKQLLQESYKALDENSQVGLLLSSKALVQILANPCVGCLSERYGYHILLTVGTVLLLISSLVYACAGSFVSFLAGRLVHGIASAFTSIAALSILAELYSSDLERSKVMGVAMGGVAFGVVGIIMFTTMAMSTLEPTIPIWIIDTMKVPKWQLGLVFLPDSIGYFIGTNFFGAVAKQIGRYSRCGFDASASFIGGYTANGFLWNSLRCRSVVGLPCIWISLMWSLGGLLILTSPCAIVLRSVKTKEDCMSLILDSEDEALVKVDTPQYKRLYTDD</sequence>
<evidence type="ECO:0000259" key="6">
    <source>
        <dbReference type="PROSITE" id="PS50850"/>
    </source>
</evidence>
<dbReference type="InterPro" id="IPR036259">
    <property type="entry name" value="MFS_trans_sf"/>
</dbReference>
<dbReference type="GO" id="GO:0030672">
    <property type="term" value="C:synaptic vesicle membrane"/>
    <property type="evidence" value="ECO:0007669"/>
    <property type="project" value="TreeGrafter"/>
</dbReference>
<dbReference type="PANTHER" id="PTHR23506">
    <property type="entry name" value="GH10249P"/>
    <property type="match status" value="1"/>
</dbReference>
<dbReference type="AlphaFoldDB" id="K1QYP2"/>
<comment type="subcellular location">
    <subcellularLocation>
        <location evidence="1">Membrane</location>
        <topology evidence="1">Multi-pass membrane protein</topology>
    </subcellularLocation>
</comment>
<dbReference type="InterPro" id="IPR020846">
    <property type="entry name" value="MFS_dom"/>
</dbReference>
<keyword evidence="3" id="KW-0812">Transmembrane</keyword>
<dbReference type="SUPFAM" id="SSF103473">
    <property type="entry name" value="MFS general substrate transporter"/>
    <property type="match status" value="1"/>
</dbReference>
<feature type="domain" description="Major facilitator superfamily (MFS) profile" evidence="6">
    <location>
        <begin position="1"/>
        <end position="308"/>
    </location>
</feature>
<keyword evidence="2" id="KW-0813">Transport</keyword>
<evidence type="ECO:0000256" key="4">
    <source>
        <dbReference type="ARBA" id="ARBA00022989"/>
    </source>
</evidence>
<dbReference type="Gene3D" id="1.20.1250.20">
    <property type="entry name" value="MFS general substrate transporter like domains"/>
    <property type="match status" value="2"/>
</dbReference>
<organism evidence="7">
    <name type="scientific">Magallana gigas</name>
    <name type="common">Pacific oyster</name>
    <name type="synonym">Crassostrea gigas</name>
    <dbReference type="NCBI Taxonomy" id="29159"/>
    <lineage>
        <taxon>Eukaryota</taxon>
        <taxon>Metazoa</taxon>
        <taxon>Spiralia</taxon>
        <taxon>Lophotrochozoa</taxon>
        <taxon>Mollusca</taxon>
        <taxon>Bivalvia</taxon>
        <taxon>Autobranchia</taxon>
        <taxon>Pteriomorphia</taxon>
        <taxon>Ostreida</taxon>
        <taxon>Ostreoidea</taxon>
        <taxon>Ostreidae</taxon>
        <taxon>Magallana</taxon>
    </lineage>
</organism>
<evidence type="ECO:0000256" key="5">
    <source>
        <dbReference type="ARBA" id="ARBA00023136"/>
    </source>
</evidence>
<name>K1QYP2_MAGGI</name>
<dbReference type="GO" id="GO:0043195">
    <property type="term" value="C:terminal bouton"/>
    <property type="evidence" value="ECO:0007669"/>
    <property type="project" value="TreeGrafter"/>
</dbReference>
<dbReference type="Pfam" id="PF07690">
    <property type="entry name" value="MFS_1"/>
    <property type="match status" value="1"/>
</dbReference>
<dbReference type="InterPro" id="IPR050930">
    <property type="entry name" value="MFS_Vesicular_Transporter"/>
</dbReference>
<evidence type="ECO:0000256" key="2">
    <source>
        <dbReference type="ARBA" id="ARBA00022448"/>
    </source>
</evidence>